<feature type="binding site" evidence="4">
    <location>
        <position position="173"/>
    </location>
    <ligand>
        <name>substrate</name>
    </ligand>
</feature>
<evidence type="ECO:0000313" key="9">
    <source>
        <dbReference type="Proteomes" id="UP000821837"/>
    </source>
</evidence>
<comment type="cofactor">
    <cofactor evidence="6">
        <name>Mg(2+)</name>
        <dbReference type="ChEBI" id="CHEBI:18420"/>
    </cofactor>
    <cofactor evidence="6">
        <name>Ca(2+)</name>
        <dbReference type="ChEBI" id="CHEBI:29108"/>
    </cofactor>
</comment>
<dbReference type="VEuPathDB" id="VectorBase:RSAN_045930"/>
<evidence type="ECO:0000313" key="8">
    <source>
        <dbReference type="EMBL" id="KAH7951730.1"/>
    </source>
</evidence>
<name>A0A9D4SW74_RHISA</name>
<dbReference type="GO" id="GO:0006559">
    <property type="term" value="P:L-phenylalanine catabolic process"/>
    <property type="evidence" value="ECO:0007669"/>
    <property type="project" value="UniProtKB-UniRule"/>
</dbReference>
<evidence type="ECO:0000256" key="6">
    <source>
        <dbReference type="RuleBase" id="RU366008"/>
    </source>
</evidence>
<dbReference type="InterPro" id="IPR005959">
    <property type="entry name" value="Fumarylacetoacetase"/>
</dbReference>
<feature type="binding site" evidence="5">
    <location>
        <position position="56"/>
    </location>
    <ligand>
        <name>Mg(2+)</name>
        <dbReference type="ChEBI" id="CHEBI:18420"/>
    </ligand>
</feature>
<keyword evidence="9" id="KW-1185">Reference proteome</keyword>
<gene>
    <name evidence="8" type="ORF">HPB52_011766</name>
</gene>
<dbReference type="InterPro" id="IPR036663">
    <property type="entry name" value="Fumarylacetoacetase_C_sf"/>
</dbReference>
<dbReference type="EMBL" id="JABSTV010001251">
    <property type="protein sequence ID" value="KAH7951730.1"/>
    <property type="molecule type" value="Genomic_DNA"/>
</dbReference>
<comment type="caution">
    <text evidence="8">The sequence shown here is derived from an EMBL/GenBank/DDBJ whole genome shotgun (WGS) entry which is preliminary data.</text>
</comment>
<feature type="binding site" evidence="4">
    <location>
        <position position="63"/>
    </location>
    <ligand>
        <name>substrate</name>
    </ligand>
</feature>
<dbReference type="PANTHER" id="PTHR43069">
    <property type="entry name" value="FUMARYLACETOACETASE"/>
    <property type="match status" value="1"/>
</dbReference>
<protein>
    <recommendedName>
        <fullName evidence="3 6">Fumarylacetoacetase</fullName>
        <ecNumber evidence="6">3.7.1.2</ecNumber>
    </recommendedName>
    <alternativeName>
        <fullName evidence="6">Fumarylacetoacetate hydrolase</fullName>
    </alternativeName>
</protein>
<evidence type="ECO:0000256" key="2">
    <source>
        <dbReference type="ARBA" id="ARBA00010211"/>
    </source>
</evidence>
<dbReference type="GO" id="GO:1902000">
    <property type="term" value="P:homogentisate catabolic process"/>
    <property type="evidence" value="ECO:0007669"/>
    <property type="project" value="TreeGrafter"/>
</dbReference>
<comment type="pathway">
    <text evidence="6">Amino-acid degradation; L-phenylalanine degradation; acetoacetate and fumarate from L-phenylalanine: step 6/6.</text>
</comment>
<reference evidence="8" key="1">
    <citation type="journal article" date="2020" name="Cell">
        <title>Large-Scale Comparative Analyses of Tick Genomes Elucidate Their Genetic Diversity and Vector Capacities.</title>
        <authorList>
            <consortium name="Tick Genome and Microbiome Consortium (TIGMIC)"/>
            <person name="Jia N."/>
            <person name="Wang J."/>
            <person name="Shi W."/>
            <person name="Du L."/>
            <person name="Sun Y."/>
            <person name="Zhan W."/>
            <person name="Jiang J.F."/>
            <person name="Wang Q."/>
            <person name="Zhang B."/>
            <person name="Ji P."/>
            <person name="Bell-Sakyi L."/>
            <person name="Cui X.M."/>
            <person name="Yuan T.T."/>
            <person name="Jiang B.G."/>
            <person name="Yang W.F."/>
            <person name="Lam T.T."/>
            <person name="Chang Q.C."/>
            <person name="Ding S.J."/>
            <person name="Wang X.J."/>
            <person name="Zhu J.G."/>
            <person name="Ruan X.D."/>
            <person name="Zhao L."/>
            <person name="Wei J.T."/>
            <person name="Ye R.Z."/>
            <person name="Que T.C."/>
            <person name="Du C.H."/>
            <person name="Zhou Y.H."/>
            <person name="Cheng J.X."/>
            <person name="Dai P.F."/>
            <person name="Guo W.B."/>
            <person name="Han X.H."/>
            <person name="Huang E.J."/>
            <person name="Li L.F."/>
            <person name="Wei W."/>
            <person name="Gao Y.C."/>
            <person name="Liu J.Z."/>
            <person name="Shao H.Z."/>
            <person name="Wang X."/>
            <person name="Wang C.C."/>
            <person name="Yang T.C."/>
            <person name="Huo Q.B."/>
            <person name="Li W."/>
            <person name="Chen H.Y."/>
            <person name="Chen S.E."/>
            <person name="Zhou L.G."/>
            <person name="Ni X.B."/>
            <person name="Tian J.H."/>
            <person name="Sheng Y."/>
            <person name="Liu T."/>
            <person name="Pan Y.S."/>
            <person name="Xia L.Y."/>
            <person name="Li J."/>
            <person name="Zhao F."/>
            <person name="Cao W.C."/>
        </authorList>
    </citation>
    <scope>NUCLEOTIDE SEQUENCE</scope>
    <source>
        <strain evidence="8">Rsan-2018</strain>
    </source>
</reference>
<dbReference type="GO" id="GO:0046872">
    <property type="term" value="F:metal ion binding"/>
    <property type="evidence" value="ECO:0007669"/>
    <property type="project" value="UniProtKB-UniRule"/>
</dbReference>
<evidence type="ECO:0000256" key="4">
    <source>
        <dbReference type="PIRSR" id="PIRSR605959-2"/>
    </source>
</evidence>
<evidence type="ECO:0000259" key="7">
    <source>
        <dbReference type="Pfam" id="PF01557"/>
    </source>
</evidence>
<keyword evidence="5 6" id="KW-0106">Calcium</keyword>
<evidence type="ECO:0000256" key="3">
    <source>
        <dbReference type="ARBA" id="ARBA00014741"/>
    </source>
</evidence>
<comment type="similarity">
    <text evidence="2 6">Belongs to the FAH family.</text>
</comment>
<organism evidence="8 9">
    <name type="scientific">Rhipicephalus sanguineus</name>
    <name type="common">Brown dog tick</name>
    <name type="synonym">Ixodes sanguineus</name>
    <dbReference type="NCBI Taxonomy" id="34632"/>
    <lineage>
        <taxon>Eukaryota</taxon>
        <taxon>Metazoa</taxon>
        <taxon>Ecdysozoa</taxon>
        <taxon>Arthropoda</taxon>
        <taxon>Chelicerata</taxon>
        <taxon>Arachnida</taxon>
        <taxon>Acari</taxon>
        <taxon>Parasitiformes</taxon>
        <taxon>Ixodida</taxon>
        <taxon>Ixodoidea</taxon>
        <taxon>Ixodidae</taxon>
        <taxon>Rhipicephalinae</taxon>
        <taxon>Rhipicephalus</taxon>
        <taxon>Rhipicephalus</taxon>
    </lineage>
</organism>
<dbReference type="GO" id="GO:0004334">
    <property type="term" value="F:fumarylacetoacetase activity"/>
    <property type="evidence" value="ECO:0007669"/>
    <property type="project" value="UniProtKB-UniRule"/>
</dbReference>
<feature type="binding site" evidence="5">
    <location>
        <position position="80"/>
    </location>
    <ligand>
        <name>Mg(2+)</name>
        <dbReference type="ChEBI" id="CHEBI:18420"/>
    </ligand>
</feature>
<keyword evidence="6" id="KW-0585">Phenylalanine catabolism</keyword>
<keyword evidence="5 6" id="KW-0460">Magnesium</keyword>
<dbReference type="AlphaFoldDB" id="A0A9D4SW74"/>
<keyword evidence="5 6" id="KW-0479">Metal-binding</keyword>
<evidence type="ECO:0000256" key="1">
    <source>
        <dbReference type="ARBA" id="ARBA00000353"/>
    </source>
</evidence>
<feature type="domain" description="Fumarylacetoacetase-like C-terminal" evidence="7">
    <location>
        <begin position="12"/>
        <end position="178"/>
    </location>
</feature>
<dbReference type="Gene3D" id="3.90.850.10">
    <property type="entry name" value="Fumarylacetoacetase-like, C-terminal domain"/>
    <property type="match status" value="1"/>
</dbReference>
<dbReference type="GO" id="GO:0006572">
    <property type="term" value="P:L-tyrosine catabolic process"/>
    <property type="evidence" value="ECO:0007669"/>
    <property type="project" value="UniProtKB-UniRule"/>
</dbReference>
<keyword evidence="6" id="KW-0378">Hydrolase</keyword>
<keyword evidence="6" id="KW-0828">Tyrosine catabolism</keyword>
<comment type="catalytic activity">
    <reaction evidence="1 6">
        <text>4-fumarylacetoacetate + H2O = acetoacetate + fumarate + H(+)</text>
        <dbReference type="Rhea" id="RHEA:10244"/>
        <dbReference type="ChEBI" id="CHEBI:13705"/>
        <dbReference type="ChEBI" id="CHEBI:15377"/>
        <dbReference type="ChEBI" id="CHEBI:15378"/>
        <dbReference type="ChEBI" id="CHEBI:18034"/>
        <dbReference type="ChEBI" id="CHEBI:29806"/>
        <dbReference type="EC" id="3.7.1.2"/>
    </reaction>
</comment>
<dbReference type="Pfam" id="PF01557">
    <property type="entry name" value="FAA_hydrolase"/>
    <property type="match status" value="1"/>
</dbReference>
<dbReference type="InterPro" id="IPR011234">
    <property type="entry name" value="Fumarylacetoacetase-like_C"/>
</dbReference>
<feature type="binding site" evidence="5">
    <location>
        <position position="76"/>
    </location>
    <ligand>
        <name>Mg(2+)</name>
        <dbReference type="ChEBI" id="CHEBI:18420"/>
    </ligand>
</feature>
<sequence length="220" mass="24140">MHLPARIAKPPVFGASRRMDFELEMAFFVGPANKLGDPVPVQQAHDHIFGMVLMNDWSARDLQLWEGRPLGPLTSKNLGTTISPWVVTMEALEPFRCANVPQDPTPMPYLTHADNYNYDINLQAGIKPKGAATATTVCQTNLKYMYWTMKQQLAHHTVSGCNLNPGDLMGTGTISGPVIAKAKAIVLDLESAEASYFQRIPFEKAGPKKQACQAGSVENK</sequence>
<accession>A0A9D4SW74</accession>
<feature type="binding site" evidence="5">
    <location>
        <position position="22"/>
    </location>
    <ligand>
        <name>Ca(2+)</name>
        <dbReference type="ChEBI" id="CHEBI:29108"/>
    </ligand>
</feature>
<dbReference type="EC" id="3.7.1.2" evidence="6"/>
<feature type="binding site" evidence="5">
    <location>
        <position position="56"/>
    </location>
    <ligand>
        <name>Ca(2+)</name>
        <dbReference type="ChEBI" id="CHEBI:29108"/>
    </ligand>
</feature>
<reference evidence="8" key="2">
    <citation type="submission" date="2021-09" db="EMBL/GenBank/DDBJ databases">
        <authorList>
            <person name="Jia N."/>
            <person name="Wang J."/>
            <person name="Shi W."/>
            <person name="Du L."/>
            <person name="Sun Y."/>
            <person name="Zhan W."/>
            <person name="Jiang J."/>
            <person name="Wang Q."/>
            <person name="Zhang B."/>
            <person name="Ji P."/>
            <person name="Sakyi L.B."/>
            <person name="Cui X."/>
            <person name="Yuan T."/>
            <person name="Jiang B."/>
            <person name="Yang W."/>
            <person name="Lam T.T.-Y."/>
            <person name="Chang Q."/>
            <person name="Ding S."/>
            <person name="Wang X."/>
            <person name="Zhu J."/>
            <person name="Ruan X."/>
            <person name="Zhao L."/>
            <person name="Wei J."/>
            <person name="Que T."/>
            <person name="Du C."/>
            <person name="Cheng J."/>
            <person name="Dai P."/>
            <person name="Han X."/>
            <person name="Huang E."/>
            <person name="Gao Y."/>
            <person name="Liu J."/>
            <person name="Shao H."/>
            <person name="Ye R."/>
            <person name="Li L."/>
            <person name="Wei W."/>
            <person name="Wang X."/>
            <person name="Wang C."/>
            <person name="Huo Q."/>
            <person name="Li W."/>
            <person name="Guo W."/>
            <person name="Chen H."/>
            <person name="Chen S."/>
            <person name="Zhou L."/>
            <person name="Zhou L."/>
            <person name="Ni X."/>
            <person name="Tian J."/>
            <person name="Zhou Y."/>
            <person name="Sheng Y."/>
            <person name="Liu T."/>
            <person name="Pan Y."/>
            <person name="Xia L."/>
            <person name="Li J."/>
            <person name="Zhao F."/>
            <person name="Cao W."/>
        </authorList>
    </citation>
    <scope>NUCLEOTIDE SEQUENCE</scope>
    <source>
        <strain evidence="8">Rsan-2018</strain>
        <tissue evidence="8">Larvae</tissue>
    </source>
</reference>
<feature type="binding site" evidence="5">
    <location>
        <position position="24"/>
    </location>
    <ligand>
        <name>Ca(2+)</name>
        <dbReference type="ChEBI" id="CHEBI:29108"/>
    </ligand>
</feature>
<dbReference type="PANTHER" id="PTHR43069:SF2">
    <property type="entry name" value="FUMARYLACETOACETASE"/>
    <property type="match status" value="1"/>
</dbReference>
<dbReference type="SUPFAM" id="SSF56529">
    <property type="entry name" value="FAH"/>
    <property type="match status" value="1"/>
</dbReference>
<dbReference type="Proteomes" id="UP000821837">
    <property type="component" value="Chromosome 5"/>
</dbReference>
<proteinExistence type="inferred from homology"/>
<evidence type="ECO:0000256" key="5">
    <source>
        <dbReference type="PIRSR" id="PIRSR605959-3"/>
    </source>
</evidence>